<sequence length="52" mass="6096">MINYVCSEGWYRYFAAHLPDTGIVSDDLYIFPHIYLYIGHEHSGIAIRISNY</sequence>
<dbReference type="Proteomes" id="UP000183129">
    <property type="component" value="Unassembled WGS sequence"/>
</dbReference>
<dbReference type="AlphaFoldDB" id="A0A1I2CXL7"/>
<name>A0A1I2CXL7_9SPHI</name>
<reference evidence="1 2" key="1">
    <citation type="submission" date="2016-10" db="EMBL/GenBank/DDBJ databases">
        <authorList>
            <person name="de Groot N.N."/>
        </authorList>
    </citation>
    <scope>NUCLEOTIDE SEQUENCE [LARGE SCALE GENOMIC DNA]</scope>
    <source>
        <strain evidence="1 2">ATCC 51969</strain>
    </source>
</reference>
<evidence type="ECO:0000313" key="1">
    <source>
        <dbReference type="EMBL" id="SFE73028.1"/>
    </source>
</evidence>
<evidence type="ECO:0000313" key="2">
    <source>
        <dbReference type="Proteomes" id="UP000183129"/>
    </source>
</evidence>
<accession>A0A1I2CXL7</accession>
<gene>
    <name evidence="1" type="ORF">SAMN03003324_01247</name>
</gene>
<protein>
    <submittedName>
        <fullName evidence="1">Uncharacterized protein</fullName>
    </submittedName>
</protein>
<organism evidence="1 2">
    <name type="scientific">Pedobacter antarcticus</name>
    <dbReference type="NCBI Taxonomy" id="34086"/>
    <lineage>
        <taxon>Bacteria</taxon>
        <taxon>Pseudomonadati</taxon>
        <taxon>Bacteroidota</taxon>
        <taxon>Sphingobacteriia</taxon>
        <taxon>Sphingobacteriales</taxon>
        <taxon>Sphingobacteriaceae</taxon>
        <taxon>Pedobacter</taxon>
    </lineage>
</organism>
<proteinExistence type="predicted"/>
<dbReference type="EMBL" id="FONS01000002">
    <property type="protein sequence ID" value="SFE73028.1"/>
    <property type="molecule type" value="Genomic_DNA"/>
</dbReference>